<feature type="chain" id="PRO_5015455401" evidence="1">
    <location>
        <begin position="23"/>
        <end position="147"/>
    </location>
</feature>
<proteinExistence type="predicted"/>
<evidence type="ECO:0000256" key="1">
    <source>
        <dbReference type="SAM" id="SignalP"/>
    </source>
</evidence>
<feature type="signal peptide" evidence="1">
    <location>
        <begin position="1"/>
        <end position="22"/>
    </location>
</feature>
<dbReference type="OrthoDB" id="7876889at2"/>
<evidence type="ECO:0000313" key="2">
    <source>
        <dbReference type="EMBL" id="PRY93756.1"/>
    </source>
</evidence>
<organism evidence="2 3">
    <name type="scientific">Hasllibacter halocynthiae</name>
    <dbReference type="NCBI Taxonomy" id="595589"/>
    <lineage>
        <taxon>Bacteria</taxon>
        <taxon>Pseudomonadati</taxon>
        <taxon>Pseudomonadota</taxon>
        <taxon>Alphaproteobacteria</taxon>
        <taxon>Rhodobacterales</taxon>
        <taxon>Roseobacteraceae</taxon>
        <taxon>Hasllibacter</taxon>
    </lineage>
</organism>
<accession>A0A2T0X488</accession>
<dbReference type="InterPro" id="IPR011033">
    <property type="entry name" value="PRC_barrel-like_sf"/>
</dbReference>
<keyword evidence="1" id="KW-0732">Signal</keyword>
<dbReference type="Gene3D" id="2.30.30.240">
    <property type="entry name" value="PRC-barrel domain"/>
    <property type="match status" value="1"/>
</dbReference>
<evidence type="ECO:0000313" key="3">
    <source>
        <dbReference type="Proteomes" id="UP000238801"/>
    </source>
</evidence>
<gene>
    <name evidence="2" type="ORF">BCF33_2640</name>
</gene>
<protein>
    <submittedName>
        <fullName evidence="2">PRC-barrel domain protein</fullName>
    </submittedName>
</protein>
<keyword evidence="3" id="KW-1185">Reference proteome</keyword>
<name>A0A2T0X488_9RHOB</name>
<sequence>MRLLSTAATAAAACACACAALAQDATGMLDAGNLEYGETYRATTLLGSRVYAVEDEYAPGTVLAAGSAGGWTDIGEIGDFLVGVDGTLQGVVVDVGGFLGLGEREIAIRWDAIRPVHEEGAEDRWLLTIPATPKMIEAAPPLERDPA</sequence>
<dbReference type="Proteomes" id="UP000238801">
    <property type="component" value="Unassembled WGS sequence"/>
</dbReference>
<dbReference type="AlphaFoldDB" id="A0A2T0X488"/>
<dbReference type="EMBL" id="PVTT01000002">
    <property type="protein sequence ID" value="PRY93756.1"/>
    <property type="molecule type" value="Genomic_DNA"/>
</dbReference>
<dbReference type="SUPFAM" id="SSF50346">
    <property type="entry name" value="PRC-barrel domain"/>
    <property type="match status" value="1"/>
</dbReference>
<comment type="caution">
    <text evidence="2">The sequence shown here is derived from an EMBL/GenBank/DDBJ whole genome shotgun (WGS) entry which is preliminary data.</text>
</comment>
<dbReference type="PROSITE" id="PS51257">
    <property type="entry name" value="PROKAR_LIPOPROTEIN"/>
    <property type="match status" value="1"/>
</dbReference>
<reference evidence="2 3" key="1">
    <citation type="submission" date="2018-03" db="EMBL/GenBank/DDBJ databases">
        <title>Genomic Encyclopedia of Archaeal and Bacterial Type Strains, Phase II (KMG-II): from individual species to whole genera.</title>
        <authorList>
            <person name="Goeker M."/>
        </authorList>
    </citation>
    <scope>NUCLEOTIDE SEQUENCE [LARGE SCALE GENOMIC DNA]</scope>
    <source>
        <strain evidence="2 3">DSM 29318</strain>
    </source>
</reference>
<dbReference type="RefSeq" id="WP_106161328.1">
    <property type="nucleotide sequence ID" value="NZ_PVTT01000002.1"/>
</dbReference>